<dbReference type="InterPro" id="IPR051454">
    <property type="entry name" value="RNA/ubiquinone_mod_enzymes"/>
</dbReference>
<keyword evidence="2" id="KW-1185">Reference proteome</keyword>
<keyword evidence="1" id="KW-0378">Hydrolase</keyword>
<accession>A0A1M4VYU5</accession>
<evidence type="ECO:0000313" key="1">
    <source>
        <dbReference type="EMBL" id="SHE74181.1"/>
    </source>
</evidence>
<dbReference type="InterPro" id="IPR001539">
    <property type="entry name" value="Peptidase_U32"/>
</dbReference>
<proteinExistence type="predicted"/>
<dbReference type="GO" id="GO:0006508">
    <property type="term" value="P:proteolysis"/>
    <property type="evidence" value="ECO:0007669"/>
    <property type="project" value="UniProtKB-KW"/>
</dbReference>
<organism evidence="1 2">
    <name type="scientific">Schwartzia succinivorans DSM 10502</name>
    <dbReference type="NCBI Taxonomy" id="1123243"/>
    <lineage>
        <taxon>Bacteria</taxon>
        <taxon>Bacillati</taxon>
        <taxon>Bacillota</taxon>
        <taxon>Negativicutes</taxon>
        <taxon>Selenomonadales</taxon>
        <taxon>Selenomonadaceae</taxon>
        <taxon>Schwartzia</taxon>
    </lineage>
</organism>
<dbReference type="GO" id="GO:0008233">
    <property type="term" value="F:peptidase activity"/>
    <property type="evidence" value="ECO:0007669"/>
    <property type="project" value="UniProtKB-KW"/>
</dbReference>
<dbReference type="STRING" id="1123243.SAMN02745190_01035"/>
<gene>
    <name evidence="1" type="ORF">SAMN02745190_01035</name>
</gene>
<reference evidence="1 2" key="1">
    <citation type="submission" date="2016-11" db="EMBL/GenBank/DDBJ databases">
        <authorList>
            <person name="Jaros S."/>
            <person name="Januszkiewicz K."/>
            <person name="Wedrychowicz H."/>
        </authorList>
    </citation>
    <scope>NUCLEOTIDE SEQUENCE [LARGE SCALE GENOMIC DNA]</scope>
    <source>
        <strain evidence="1 2">DSM 10502</strain>
    </source>
</reference>
<protein>
    <submittedName>
        <fullName evidence="1">Putative protease</fullName>
    </submittedName>
</protein>
<dbReference type="RefSeq" id="WP_072935133.1">
    <property type="nucleotide sequence ID" value="NZ_FQUG01000004.1"/>
</dbReference>
<dbReference type="EMBL" id="FQUG01000004">
    <property type="protein sequence ID" value="SHE74181.1"/>
    <property type="molecule type" value="Genomic_DNA"/>
</dbReference>
<dbReference type="Pfam" id="PF01136">
    <property type="entry name" value="Peptidase_U32"/>
    <property type="match status" value="2"/>
</dbReference>
<dbReference type="AlphaFoldDB" id="A0A1M4VYU5"/>
<keyword evidence="1" id="KW-0645">Protease</keyword>
<sequence length="643" mass="72570">MTLTRESVELLAPAGNFEVLKAAVDAGADAVYLGGKHFNMRLHRQDMNFSDEELKEAIKYTHEHGVRLYITINNLISEEELPDLEKFLQYLDTIKPDAILVQDFAVIELVKRLGIKIPLHASIMMNTHNEHAVKLLQQYGITRVVASREMSLTELSILRERTGIEVEYFVHGDMCISESGQCIHSGVLFGQSGNRGRCLKPCRWPYELLYEDTLEKAPDTSDGPYKLALKDMCMYRNLPDLIQAGVASFKIEGRMRPAPFVHEIVSIYRRAIDAYIADPTGYQINEDDWKALYNNRARDFSTCFAMGHPDKNAIGFDGTREPRFFSKAIPEAKYGDEKTTQEAAASVEKKSSLAVRVRDMEGLKAAIDGGADAVYAGGEVYAPAKPWTLSALKDAIDYAHKHNVRFILDTPRTTTMREVQELELQLEAVEALKPDGILLGNPGSMYLAEKITSLPLQTDFSLNLFNHTAAEFFKRHRVSLSTVSYELSLHQLTDMAKKADAPLEVIVHGAYESMICDHDFPSLSNPQDSFSEESDKHRYALKDETGAIHSLRRDQYGRTHILFTNDLCLYPYLPQLHAAVSNFRIEAQDMEPELVKKTTALYKEALNKLDNRAVELDLSVIDNLEKENKRPFGIGAYRFAESK</sequence>
<dbReference type="PANTHER" id="PTHR30217:SF10">
    <property type="entry name" value="23S RRNA 5-HYDROXYCYTIDINE C2501 SYNTHASE"/>
    <property type="match status" value="1"/>
</dbReference>
<name>A0A1M4VYU5_9FIRM</name>
<dbReference type="OrthoDB" id="9807498at2"/>
<evidence type="ECO:0000313" key="2">
    <source>
        <dbReference type="Proteomes" id="UP000184404"/>
    </source>
</evidence>
<dbReference type="Proteomes" id="UP000184404">
    <property type="component" value="Unassembled WGS sequence"/>
</dbReference>
<dbReference type="PANTHER" id="PTHR30217">
    <property type="entry name" value="PEPTIDASE U32 FAMILY"/>
    <property type="match status" value="1"/>
</dbReference>